<sequence>MDTLAQHADPAAACADNCAEIYARIQGIPEHSVSLMTRASHGRALRIGAYLFYAAGDWLIGIGYPLQGTPSVEDFDRALDKAISQTGATDCRIVACELPARLAGHLTKQDAYYILPLERPLPGRLVNIVNKASQSLRIETGTTFTPQHRRLWGEFMGFAGLPSNVQALYASVEELLSSPDCEISLLNAYNAEGFLTACLVVDTAQPGFDTYLLGAHSRQHPVPHASDVLFARMIAEARQRSKAFLHLGLGVNQGIARFKRKWGGFPALPYLEAQWKEQKRSASVNVILHSIEASLDTTLSEQEHREHDFAQRPFRMLWRLDKDGRTSWIGGTAHFFCKSFERSFKQLYKNIDTVLFEGHLDDASLETISLAGKQPPAPEACLYDLLSQEERHRLERMVRGPEGPLFRFLNAEAENKADVRWYLRRTQHWYAFFALWCAFLERRGWRYSVDLEAWRLAHSLGKHVLAMEDIEEQLEALRAVPVQRAVNHLRNCALWPAYLRANARAYLAGDLMGLMGTSTEFPTRTGHIIGARDQRFRERMVPYLEEGRALALVGSAHLLNLRSMLEEDGFTVTPQNRSLWGRIRNYG</sequence>
<dbReference type="AlphaFoldDB" id="A0A9D1PWF1"/>
<evidence type="ECO:0000313" key="1">
    <source>
        <dbReference type="EMBL" id="HIV99787.1"/>
    </source>
</evidence>
<proteinExistence type="predicted"/>
<gene>
    <name evidence="1" type="ORF">H9894_01145</name>
</gene>
<reference evidence="1" key="2">
    <citation type="submission" date="2021-04" db="EMBL/GenBank/DDBJ databases">
        <authorList>
            <person name="Gilroy R."/>
        </authorList>
    </citation>
    <scope>NUCLEOTIDE SEQUENCE</scope>
    <source>
        <strain evidence="1">ChiHecec2B26-446</strain>
    </source>
</reference>
<dbReference type="Pfam" id="PF01963">
    <property type="entry name" value="TraB_PrgY_gumN"/>
    <property type="match status" value="1"/>
</dbReference>
<evidence type="ECO:0000313" key="2">
    <source>
        <dbReference type="Proteomes" id="UP000886752"/>
    </source>
</evidence>
<dbReference type="CDD" id="cd14789">
    <property type="entry name" value="Tiki"/>
    <property type="match status" value="1"/>
</dbReference>
<protein>
    <submittedName>
        <fullName evidence="1">TraB/GumN family protein</fullName>
    </submittedName>
</protein>
<dbReference type="EMBL" id="DXHV01000015">
    <property type="protein sequence ID" value="HIV99787.1"/>
    <property type="molecule type" value="Genomic_DNA"/>
</dbReference>
<comment type="caution">
    <text evidence="1">The sequence shown here is derived from an EMBL/GenBank/DDBJ whole genome shotgun (WGS) entry which is preliminary data.</text>
</comment>
<dbReference type="Gene3D" id="3.40.630.30">
    <property type="match status" value="1"/>
</dbReference>
<accession>A0A9D1PWF1</accession>
<dbReference type="Proteomes" id="UP000886752">
    <property type="component" value="Unassembled WGS sequence"/>
</dbReference>
<reference evidence="1" key="1">
    <citation type="journal article" date="2021" name="PeerJ">
        <title>Extensive microbial diversity within the chicken gut microbiome revealed by metagenomics and culture.</title>
        <authorList>
            <person name="Gilroy R."/>
            <person name="Ravi A."/>
            <person name="Getino M."/>
            <person name="Pursley I."/>
            <person name="Horton D.L."/>
            <person name="Alikhan N.F."/>
            <person name="Baker D."/>
            <person name="Gharbi K."/>
            <person name="Hall N."/>
            <person name="Watson M."/>
            <person name="Adriaenssens E.M."/>
            <person name="Foster-Nyarko E."/>
            <person name="Jarju S."/>
            <person name="Secka A."/>
            <person name="Antonio M."/>
            <person name="Oren A."/>
            <person name="Chaudhuri R.R."/>
            <person name="La Ragione R."/>
            <person name="Hildebrand F."/>
            <person name="Pallen M.J."/>
        </authorList>
    </citation>
    <scope>NUCLEOTIDE SEQUENCE</scope>
    <source>
        <strain evidence="1">ChiHecec2B26-446</strain>
    </source>
</reference>
<organism evidence="1 2">
    <name type="scientific">Candidatus Desulfovibrio intestinipullorum</name>
    <dbReference type="NCBI Taxonomy" id="2838536"/>
    <lineage>
        <taxon>Bacteria</taxon>
        <taxon>Pseudomonadati</taxon>
        <taxon>Thermodesulfobacteriota</taxon>
        <taxon>Desulfovibrionia</taxon>
        <taxon>Desulfovibrionales</taxon>
        <taxon>Desulfovibrionaceae</taxon>
        <taxon>Desulfovibrio</taxon>
    </lineage>
</organism>
<dbReference type="InterPro" id="IPR002816">
    <property type="entry name" value="TraB/PrgY/GumN_fam"/>
</dbReference>
<name>A0A9D1PWF1_9BACT</name>